<organism evidence="7 8">
    <name type="scientific">Alteromonas arenosi</name>
    <dbReference type="NCBI Taxonomy" id="3055817"/>
    <lineage>
        <taxon>Bacteria</taxon>
        <taxon>Pseudomonadati</taxon>
        <taxon>Pseudomonadota</taxon>
        <taxon>Gammaproteobacteria</taxon>
        <taxon>Alteromonadales</taxon>
        <taxon>Alteromonadaceae</taxon>
        <taxon>Alteromonas/Salinimonas group</taxon>
        <taxon>Alteromonas</taxon>
    </lineage>
</organism>
<dbReference type="InterPro" id="IPR003439">
    <property type="entry name" value="ABC_transporter-like_ATP-bd"/>
</dbReference>
<keyword evidence="8" id="KW-1185">Reference proteome</keyword>
<evidence type="ECO:0000256" key="3">
    <source>
        <dbReference type="ARBA" id="ARBA00022840"/>
    </source>
</evidence>
<comment type="function">
    <text evidence="5">Part of the ABC transporter complex HmuTUV involved in hemin import. Responsible for energy coupling to the transport system.</text>
</comment>
<dbReference type="GO" id="GO:0005524">
    <property type="term" value="F:ATP binding"/>
    <property type="evidence" value="ECO:0007669"/>
    <property type="project" value="UniProtKB-KW"/>
</dbReference>
<evidence type="ECO:0000313" key="8">
    <source>
        <dbReference type="Proteomes" id="UP001234343"/>
    </source>
</evidence>
<name>A0ABT7SUR2_9ALTE</name>
<keyword evidence="3 7" id="KW-0067">ATP-binding</keyword>
<dbReference type="SUPFAM" id="SSF52540">
    <property type="entry name" value="P-loop containing nucleoside triphosphate hydrolases"/>
    <property type="match status" value="1"/>
</dbReference>
<dbReference type="PROSITE" id="PS50893">
    <property type="entry name" value="ABC_TRANSPORTER_2"/>
    <property type="match status" value="1"/>
</dbReference>
<feature type="domain" description="ABC transporter" evidence="6">
    <location>
        <begin position="1"/>
        <end position="233"/>
    </location>
</feature>
<dbReference type="InterPro" id="IPR027417">
    <property type="entry name" value="P-loop_NTPase"/>
</dbReference>
<dbReference type="EMBL" id="JAUCBP010000006">
    <property type="protein sequence ID" value="MDM7859910.1"/>
    <property type="molecule type" value="Genomic_DNA"/>
</dbReference>
<evidence type="ECO:0000256" key="1">
    <source>
        <dbReference type="ARBA" id="ARBA00022448"/>
    </source>
</evidence>
<evidence type="ECO:0000259" key="6">
    <source>
        <dbReference type="PROSITE" id="PS50893"/>
    </source>
</evidence>
<dbReference type="InterPro" id="IPR003593">
    <property type="entry name" value="AAA+_ATPase"/>
</dbReference>
<evidence type="ECO:0000256" key="4">
    <source>
        <dbReference type="ARBA" id="ARBA00022967"/>
    </source>
</evidence>
<keyword evidence="1" id="KW-0813">Transport</keyword>
<proteinExistence type="predicted"/>
<comment type="caution">
    <text evidence="7">The sequence shown here is derived from an EMBL/GenBank/DDBJ whole genome shotgun (WGS) entry which is preliminary data.</text>
</comment>
<evidence type="ECO:0000256" key="2">
    <source>
        <dbReference type="ARBA" id="ARBA00022741"/>
    </source>
</evidence>
<accession>A0ABT7SUR2</accession>
<protein>
    <submittedName>
        <fullName evidence="7">ATP-binding cassette domain-containing protein</fullName>
    </submittedName>
</protein>
<dbReference type="RefSeq" id="WP_289364097.1">
    <property type="nucleotide sequence ID" value="NZ_JAUCBP010000006.1"/>
</dbReference>
<keyword evidence="2" id="KW-0547">Nucleotide-binding</keyword>
<dbReference type="PANTHER" id="PTHR42794">
    <property type="entry name" value="HEMIN IMPORT ATP-BINDING PROTEIN HMUV"/>
    <property type="match status" value="1"/>
</dbReference>
<dbReference type="Pfam" id="PF00005">
    <property type="entry name" value="ABC_tran"/>
    <property type="match status" value="1"/>
</dbReference>
<evidence type="ECO:0000313" key="7">
    <source>
        <dbReference type="EMBL" id="MDM7859910.1"/>
    </source>
</evidence>
<gene>
    <name evidence="7" type="ORF">QTP81_04785</name>
</gene>
<evidence type="ECO:0000256" key="5">
    <source>
        <dbReference type="ARBA" id="ARBA00037066"/>
    </source>
</evidence>
<dbReference type="Proteomes" id="UP001234343">
    <property type="component" value="Unassembled WGS sequence"/>
</dbReference>
<dbReference type="SMART" id="SM00382">
    <property type="entry name" value="AAA"/>
    <property type="match status" value="1"/>
</dbReference>
<sequence>MSAAPVLCIEHLEVDNRLTVQHLQFYPGQLVHVVGSNGAGKSTLLSCAAGLYAEHRAHVMLRNKPLSEWPLNLLAQERCLLEQGVTCQFEISVREVLNFYGVTTDIPEQLAVALELKSLLNRPITQLSGGELQRVHIARCLLQIWTCISRGEALIFLDEPMQGLDVKYQLAVMDFLTALVAQGNCVIMSCHDLQLTARYATDCVMLEGGRVTASGIKSAVLTAANLSRCFGCEFNLIYSENAYEFYLPRLIP</sequence>
<reference evidence="7 8" key="1">
    <citation type="submission" date="2023-06" db="EMBL/GenBank/DDBJ databases">
        <title>Alteromonas sp. ASW11-36 isolated from intertidal sand.</title>
        <authorList>
            <person name="Li Y."/>
        </authorList>
    </citation>
    <scope>NUCLEOTIDE SEQUENCE [LARGE SCALE GENOMIC DNA]</scope>
    <source>
        <strain evidence="7 8">ASW11-36</strain>
    </source>
</reference>
<dbReference type="PANTHER" id="PTHR42794:SF1">
    <property type="entry name" value="HEMIN IMPORT ATP-BINDING PROTEIN HMUV"/>
    <property type="match status" value="1"/>
</dbReference>
<keyword evidence="4" id="KW-1278">Translocase</keyword>
<dbReference type="Gene3D" id="3.40.50.300">
    <property type="entry name" value="P-loop containing nucleotide triphosphate hydrolases"/>
    <property type="match status" value="1"/>
</dbReference>